<evidence type="ECO:0000313" key="10">
    <source>
        <dbReference type="Proteomes" id="UP000187013"/>
    </source>
</evidence>
<dbReference type="OrthoDB" id="10012212at2759"/>
<dbReference type="GO" id="GO:0005789">
    <property type="term" value="C:endoplasmic reticulum membrane"/>
    <property type="evidence" value="ECO:0007669"/>
    <property type="project" value="UniProtKB-SubCell"/>
</dbReference>
<feature type="compositionally biased region" description="Basic and acidic residues" evidence="7">
    <location>
        <begin position="163"/>
        <end position="173"/>
    </location>
</feature>
<evidence type="ECO:0000256" key="5">
    <source>
        <dbReference type="ARBA" id="ARBA00022989"/>
    </source>
</evidence>
<evidence type="ECO:0000256" key="3">
    <source>
        <dbReference type="ARBA" id="ARBA00022692"/>
    </source>
</evidence>
<dbReference type="GO" id="GO:0005773">
    <property type="term" value="C:vacuole"/>
    <property type="evidence" value="ECO:0007669"/>
    <property type="project" value="GOC"/>
</dbReference>
<keyword evidence="6 8" id="KW-0472">Membrane</keyword>
<keyword evidence="3 8" id="KW-0812">Transmembrane</keyword>
<protein>
    <recommendedName>
        <fullName evidence="11">Late endosome and vacuole interface protein 10</fullName>
    </recommendedName>
</protein>
<keyword evidence="5 8" id="KW-1133">Transmembrane helix</keyword>
<evidence type="ECO:0000256" key="4">
    <source>
        <dbReference type="ARBA" id="ARBA00022824"/>
    </source>
</evidence>
<dbReference type="PANTHER" id="PTHR13505:SF7">
    <property type="entry name" value="TRANSMEMBRANE PROTEIN 208"/>
    <property type="match status" value="1"/>
</dbReference>
<evidence type="ECO:0000256" key="8">
    <source>
        <dbReference type="SAM" id="Phobius"/>
    </source>
</evidence>
<feature type="transmembrane region" description="Helical" evidence="8">
    <location>
        <begin position="43"/>
        <end position="62"/>
    </location>
</feature>
<evidence type="ECO:0000256" key="2">
    <source>
        <dbReference type="ARBA" id="ARBA00009950"/>
    </source>
</evidence>
<evidence type="ECO:0000313" key="9">
    <source>
        <dbReference type="EMBL" id="GAV54795.1"/>
    </source>
</evidence>
<reference evidence="9 10" key="1">
    <citation type="submission" date="2016-08" db="EMBL/GenBank/DDBJ databases">
        <title>Draft genome sequence of allopolyploid Zygosaccharomyces rouxii.</title>
        <authorList>
            <person name="Watanabe J."/>
            <person name="Uehara K."/>
            <person name="Mogi Y."/>
            <person name="Tsukioka Y."/>
        </authorList>
    </citation>
    <scope>NUCLEOTIDE SEQUENCE [LARGE SCALE GENOMIC DNA]</scope>
    <source>
        <strain evidence="9 10">NBRC 110957</strain>
    </source>
</reference>
<dbReference type="InterPro" id="IPR008506">
    <property type="entry name" value="SND2/TMEM208"/>
</dbReference>
<evidence type="ECO:0000256" key="1">
    <source>
        <dbReference type="ARBA" id="ARBA00004477"/>
    </source>
</evidence>
<gene>
    <name evidence="9" type="ORF">ZYGR_0AS01180</name>
</gene>
<comment type="subcellular location">
    <subcellularLocation>
        <location evidence="1">Endoplasmic reticulum membrane</location>
        <topology evidence="1">Multi-pass membrane protein</topology>
    </subcellularLocation>
</comment>
<accession>A0A1Q3AGP2</accession>
<dbReference type="Pfam" id="PF05620">
    <property type="entry name" value="TMEM208_SND2"/>
    <property type="match status" value="1"/>
</dbReference>
<evidence type="ECO:0008006" key="11">
    <source>
        <dbReference type="Google" id="ProtNLM"/>
    </source>
</evidence>
<feature type="region of interest" description="Disordered" evidence="7">
    <location>
        <begin position="139"/>
        <end position="173"/>
    </location>
</feature>
<organism evidence="9 10">
    <name type="scientific">Zygosaccharomyces rouxii</name>
    <dbReference type="NCBI Taxonomy" id="4956"/>
    <lineage>
        <taxon>Eukaryota</taxon>
        <taxon>Fungi</taxon>
        <taxon>Dikarya</taxon>
        <taxon>Ascomycota</taxon>
        <taxon>Saccharomycotina</taxon>
        <taxon>Saccharomycetes</taxon>
        <taxon>Saccharomycetales</taxon>
        <taxon>Saccharomycetaceae</taxon>
        <taxon>Zygosaccharomyces</taxon>
    </lineage>
</organism>
<comment type="similarity">
    <text evidence="2">Belongs to the TMEM208 family.</text>
</comment>
<sequence>MAGKSSKKQAQSNLLVLRNLYLASIPVVLLASTRQWISRRDLVSWIRFILLHLPLLGCIYVLDSSGRPKYDSKNKLVREGLDLSQSGGLTEYMFDVVYLSLFGDLGHVLFNTKKFWYSLILVPIYAAWKVYGLMPSLPTTKSRDGDEQRQKPAQSKRQAKLAKRQDKVQVKYR</sequence>
<comment type="caution">
    <text evidence="9">The sequence shown here is derived from an EMBL/GenBank/DDBJ whole genome shotgun (WGS) entry which is preliminary data.</text>
</comment>
<dbReference type="GO" id="GO:0006624">
    <property type="term" value="P:vacuolar protein processing"/>
    <property type="evidence" value="ECO:0007669"/>
    <property type="project" value="TreeGrafter"/>
</dbReference>
<keyword evidence="4" id="KW-0256">Endoplasmic reticulum</keyword>
<proteinExistence type="inferred from homology"/>
<evidence type="ECO:0000256" key="6">
    <source>
        <dbReference type="ARBA" id="ARBA00023136"/>
    </source>
</evidence>
<feature type="compositionally biased region" description="Basic and acidic residues" evidence="7">
    <location>
        <begin position="141"/>
        <end position="150"/>
    </location>
</feature>
<feature type="transmembrane region" description="Helical" evidence="8">
    <location>
        <begin position="115"/>
        <end position="134"/>
    </location>
</feature>
<dbReference type="Proteomes" id="UP000187013">
    <property type="component" value="Unassembled WGS sequence"/>
</dbReference>
<dbReference type="EMBL" id="BDGX01000045">
    <property type="protein sequence ID" value="GAV54795.1"/>
    <property type="molecule type" value="Genomic_DNA"/>
</dbReference>
<dbReference type="AlphaFoldDB" id="A0A1Q3AGP2"/>
<dbReference type="PANTHER" id="PTHR13505">
    <property type="entry name" value="TRANSMEMBRANE PROTEIN 208"/>
    <property type="match status" value="1"/>
</dbReference>
<evidence type="ECO:0000256" key="7">
    <source>
        <dbReference type="SAM" id="MobiDB-lite"/>
    </source>
</evidence>
<name>A0A1Q3AGP2_ZYGRO</name>